<dbReference type="PANTHER" id="PTHR12858:SF2">
    <property type="entry name" value="RIBOSOME BIOGENESIS PROTEIN BMS1 HOMOLOG"/>
    <property type="match status" value="1"/>
</dbReference>
<feature type="compositionally biased region" description="Basic residues" evidence="1">
    <location>
        <begin position="1"/>
        <end position="16"/>
    </location>
</feature>
<dbReference type="STRING" id="100787.A0A0G4MVK7"/>
<evidence type="ECO:0000313" key="4">
    <source>
        <dbReference type="Proteomes" id="UP000044602"/>
    </source>
</evidence>
<dbReference type="SUPFAM" id="SSF52540">
    <property type="entry name" value="P-loop containing nucleoside triphosphate hydrolases"/>
    <property type="match status" value="1"/>
</dbReference>
<keyword evidence="4" id="KW-1185">Reference proteome</keyword>
<feature type="region of interest" description="Disordered" evidence="1">
    <location>
        <begin position="1"/>
        <end position="30"/>
    </location>
</feature>
<dbReference type="GO" id="GO:0003924">
    <property type="term" value="F:GTPase activity"/>
    <property type="evidence" value="ECO:0007669"/>
    <property type="project" value="TreeGrafter"/>
</dbReference>
<dbReference type="InterPro" id="IPR039761">
    <property type="entry name" value="Bms1/Tsr1"/>
</dbReference>
<dbReference type="GO" id="GO:0034511">
    <property type="term" value="F:U3 snoRNA binding"/>
    <property type="evidence" value="ECO:0007669"/>
    <property type="project" value="TreeGrafter"/>
</dbReference>
<evidence type="ECO:0000313" key="2">
    <source>
        <dbReference type="EMBL" id="CRK38257.1"/>
    </source>
</evidence>
<proteinExistence type="predicted"/>
<protein>
    <submittedName>
        <fullName evidence="2">Uncharacterized protein</fullName>
    </submittedName>
</protein>
<dbReference type="Proteomes" id="UP000044602">
    <property type="component" value="Unassembled WGS sequence"/>
</dbReference>
<dbReference type="InterPro" id="IPR027417">
    <property type="entry name" value="P-loop_NTPase"/>
</dbReference>
<dbReference type="AlphaFoldDB" id="A0A0G4MVK7"/>
<evidence type="ECO:0000313" key="3">
    <source>
        <dbReference type="EMBL" id="CRK40297.1"/>
    </source>
</evidence>
<evidence type="ECO:0000256" key="1">
    <source>
        <dbReference type="SAM" id="MobiDB-lite"/>
    </source>
</evidence>
<gene>
    <name evidence="2" type="ORF">BN1708_016609</name>
    <name evidence="3" type="ORF">BN1723_018766</name>
</gene>
<dbReference type="Gene3D" id="3.40.50.300">
    <property type="entry name" value="P-loop containing nucleotide triphosphate hydrolases"/>
    <property type="match status" value="1"/>
</dbReference>
<reference evidence="4 5" key="1">
    <citation type="submission" date="2015-05" db="EMBL/GenBank/DDBJ databases">
        <authorList>
            <person name="Fogelqvist Johan"/>
        </authorList>
    </citation>
    <scope>NUCLEOTIDE SEQUENCE [LARGE SCALE GENOMIC DNA]</scope>
    <source>
        <strain evidence="2">VL1</strain>
        <strain evidence="3">VL2</strain>
    </source>
</reference>
<sequence>MEQQVHKPHRKAKEKKQHTGDRNPKAFAFNAPGKLARQAARSSDIKEKRFHVPLVDRLPDEAPPRIVTIVGPPGVGKTTLMK</sequence>
<feature type="non-terminal residue" evidence="2">
    <location>
        <position position="82"/>
    </location>
</feature>
<dbReference type="Proteomes" id="UP000045706">
    <property type="component" value="Unassembled WGS sequence"/>
</dbReference>
<dbReference type="GO" id="GO:0000462">
    <property type="term" value="P:maturation of SSU-rRNA from tricistronic rRNA transcript (SSU-rRNA, 5.8S rRNA, LSU-rRNA)"/>
    <property type="evidence" value="ECO:0007669"/>
    <property type="project" value="TreeGrafter"/>
</dbReference>
<dbReference type="PANTHER" id="PTHR12858">
    <property type="entry name" value="RIBOSOME BIOGENESIS PROTEIN"/>
    <property type="match status" value="1"/>
</dbReference>
<name>A0A0G4MVK7_VERLO</name>
<accession>A0A0G4MVK7</accession>
<dbReference type="EMBL" id="CVQI01032026">
    <property type="protein sequence ID" value="CRK40297.1"/>
    <property type="molecule type" value="Genomic_DNA"/>
</dbReference>
<dbReference type="GO" id="GO:0005525">
    <property type="term" value="F:GTP binding"/>
    <property type="evidence" value="ECO:0007669"/>
    <property type="project" value="TreeGrafter"/>
</dbReference>
<dbReference type="GO" id="GO:0000479">
    <property type="term" value="P:endonucleolytic cleavage of tricistronic rRNA transcript (SSU-rRNA, 5.8S rRNA, LSU-rRNA)"/>
    <property type="evidence" value="ECO:0007669"/>
    <property type="project" value="TreeGrafter"/>
</dbReference>
<evidence type="ECO:0000313" key="5">
    <source>
        <dbReference type="Proteomes" id="UP000045706"/>
    </source>
</evidence>
<dbReference type="GO" id="GO:0030686">
    <property type="term" value="C:90S preribosome"/>
    <property type="evidence" value="ECO:0007669"/>
    <property type="project" value="TreeGrafter"/>
</dbReference>
<organism evidence="2 4">
    <name type="scientific">Verticillium longisporum</name>
    <name type="common">Verticillium dahliae var. longisporum</name>
    <dbReference type="NCBI Taxonomy" id="100787"/>
    <lineage>
        <taxon>Eukaryota</taxon>
        <taxon>Fungi</taxon>
        <taxon>Dikarya</taxon>
        <taxon>Ascomycota</taxon>
        <taxon>Pezizomycotina</taxon>
        <taxon>Sordariomycetes</taxon>
        <taxon>Hypocreomycetidae</taxon>
        <taxon>Glomerellales</taxon>
        <taxon>Plectosphaerellaceae</taxon>
        <taxon>Verticillium</taxon>
    </lineage>
</organism>
<dbReference type="EMBL" id="CVQH01025328">
    <property type="protein sequence ID" value="CRK38257.1"/>
    <property type="molecule type" value="Genomic_DNA"/>
</dbReference>